<dbReference type="Gene3D" id="6.10.140.1990">
    <property type="match status" value="1"/>
</dbReference>
<gene>
    <name evidence="6" type="ORF">RZS28_11940</name>
</gene>
<evidence type="ECO:0000256" key="2">
    <source>
        <dbReference type="ARBA" id="ARBA00023054"/>
    </source>
</evidence>
<dbReference type="SUPFAM" id="SSF111369">
    <property type="entry name" value="HlyD-like secretion proteins"/>
    <property type="match status" value="1"/>
</dbReference>
<evidence type="ECO:0000256" key="3">
    <source>
        <dbReference type="SAM" id="Coils"/>
    </source>
</evidence>
<protein>
    <submittedName>
        <fullName evidence="6">Efflux RND transporter periplasmic adaptor subunit</fullName>
    </submittedName>
</protein>
<name>A0ABZ0HW58_9HYPH</name>
<dbReference type="Pfam" id="PF25917">
    <property type="entry name" value="BSH_RND"/>
    <property type="match status" value="1"/>
</dbReference>
<dbReference type="InterPro" id="IPR030190">
    <property type="entry name" value="MacA_alpha-hairpin_sf"/>
</dbReference>
<keyword evidence="2 3" id="KW-0175">Coiled coil</keyword>
<dbReference type="InterPro" id="IPR058625">
    <property type="entry name" value="MdtA-like_BSH"/>
</dbReference>
<feature type="domain" description="Multidrug resistance protein MdtA-like barrel-sandwich hybrid" evidence="4">
    <location>
        <begin position="31"/>
        <end position="180"/>
    </location>
</feature>
<dbReference type="Gene3D" id="2.40.50.100">
    <property type="match status" value="1"/>
</dbReference>
<dbReference type="RefSeq" id="WP_407341108.1">
    <property type="nucleotide sequence ID" value="NZ_CP136862.1"/>
</dbReference>
<evidence type="ECO:0000259" key="4">
    <source>
        <dbReference type="Pfam" id="PF25917"/>
    </source>
</evidence>
<feature type="coiled-coil region" evidence="3">
    <location>
        <begin position="76"/>
        <end position="148"/>
    </location>
</feature>
<organism evidence="6 7">
    <name type="scientific">Methylocapsa polymorpha</name>
    <dbReference type="NCBI Taxonomy" id="3080828"/>
    <lineage>
        <taxon>Bacteria</taxon>
        <taxon>Pseudomonadati</taxon>
        <taxon>Pseudomonadota</taxon>
        <taxon>Alphaproteobacteria</taxon>
        <taxon>Hyphomicrobiales</taxon>
        <taxon>Beijerinckiaceae</taxon>
        <taxon>Methylocapsa</taxon>
    </lineage>
</organism>
<comment type="similarity">
    <text evidence="1">Belongs to the membrane fusion protein (MFP) (TC 8.A.1) family.</text>
</comment>
<evidence type="ECO:0000259" key="5">
    <source>
        <dbReference type="Pfam" id="PF25954"/>
    </source>
</evidence>
<dbReference type="InterPro" id="IPR006143">
    <property type="entry name" value="RND_pump_MFP"/>
</dbReference>
<dbReference type="PANTHER" id="PTHR30469:SF33">
    <property type="entry name" value="SLR1207 PROTEIN"/>
    <property type="match status" value="1"/>
</dbReference>
<evidence type="ECO:0000313" key="7">
    <source>
        <dbReference type="Proteomes" id="UP001626536"/>
    </source>
</evidence>
<dbReference type="InterPro" id="IPR058792">
    <property type="entry name" value="Beta-barrel_RND_2"/>
</dbReference>
<accession>A0ABZ0HW58</accession>
<feature type="domain" description="CusB-like beta-barrel" evidence="5">
    <location>
        <begin position="196"/>
        <end position="267"/>
    </location>
</feature>
<dbReference type="PANTHER" id="PTHR30469">
    <property type="entry name" value="MULTIDRUG RESISTANCE PROTEIN MDTA"/>
    <property type="match status" value="1"/>
</dbReference>
<keyword evidence="7" id="KW-1185">Reference proteome</keyword>
<evidence type="ECO:0000256" key="1">
    <source>
        <dbReference type="ARBA" id="ARBA00009477"/>
    </source>
</evidence>
<reference evidence="6 7" key="1">
    <citation type="submission" date="2023-10" db="EMBL/GenBank/DDBJ databases">
        <title>Novel methanotroph of the genus Methylocapsa from a subarctic wetland.</title>
        <authorList>
            <person name="Belova S.E."/>
            <person name="Oshkin I.Y."/>
            <person name="Miroshnikov K."/>
            <person name="Dedysh S.N."/>
        </authorList>
    </citation>
    <scope>NUCLEOTIDE SEQUENCE [LARGE SCALE GENOMIC DNA]</scope>
    <source>
        <strain evidence="6 7">RX1</strain>
    </source>
</reference>
<dbReference type="NCBIfam" id="TIGR01730">
    <property type="entry name" value="RND_mfp"/>
    <property type="match status" value="1"/>
</dbReference>
<sequence>MDQIMQTQRERGSAIRTVAATGVVGPTATTPVGARASGVIQALHCDANMQVKAGQLCATIAPRSYQIIVDQNRADLTAAETRLEKDKANLAQAKAAIENYEASAKRSATSRRAIDRSRKTFERAQTQIKGDEATLARLQAALHAAETNLSNTDIVSPIDGTVVSRNVEIGQTVAADSEAPPLFVVAIDPALAHIDAIVSAKDIGEVKLGGKATFTVGAFPNRSFSGLVMQIRPSPQVHEQVATYDVVISAPNPDLLLKPGMTATIVIGEIAGGPADRPQ</sequence>
<dbReference type="Pfam" id="PF25954">
    <property type="entry name" value="Beta-barrel_RND_2"/>
    <property type="match status" value="1"/>
</dbReference>
<dbReference type="EMBL" id="CP136862">
    <property type="protein sequence ID" value="WOJ91524.1"/>
    <property type="molecule type" value="Genomic_DNA"/>
</dbReference>
<proteinExistence type="inferred from homology"/>
<dbReference type="Gene3D" id="2.40.30.170">
    <property type="match status" value="1"/>
</dbReference>
<dbReference type="Proteomes" id="UP001626536">
    <property type="component" value="Chromosome"/>
</dbReference>
<evidence type="ECO:0000313" key="6">
    <source>
        <dbReference type="EMBL" id="WOJ91524.1"/>
    </source>
</evidence>